<protein>
    <submittedName>
        <fullName evidence="3">Myoplasmin-C1</fullName>
    </submittedName>
</protein>
<dbReference type="KEGG" id="cin:445808"/>
<evidence type="ECO:0000256" key="2">
    <source>
        <dbReference type="SAM" id="MobiDB-lite"/>
    </source>
</evidence>
<dbReference type="EMBL" id="D42167">
    <property type="protein sequence ID" value="BAA07724.1"/>
    <property type="molecule type" value="mRNA"/>
</dbReference>
<dbReference type="PANTHER" id="PTHR35352">
    <property type="entry name" value="COILED-COIL DOMAIN-CONTAINING PROTEIN 150"/>
    <property type="match status" value="1"/>
</dbReference>
<organism evidence="3">
    <name type="scientific">Ciona intestinalis</name>
    <name type="common">Transparent sea squirt</name>
    <name type="synonym">Ascidia intestinalis</name>
    <dbReference type="NCBI Taxonomy" id="7719"/>
    <lineage>
        <taxon>Eukaryota</taxon>
        <taxon>Metazoa</taxon>
        <taxon>Chordata</taxon>
        <taxon>Tunicata</taxon>
        <taxon>Ascidiacea</taxon>
        <taxon>Phlebobranchia</taxon>
        <taxon>Cionidae</taxon>
        <taxon>Ciona</taxon>
    </lineage>
</organism>
<evidence type="ECO:0000313" key="3">
    <source>
        <dbReference type="EMBL" id="BAA07724.1"/>
    </source>
</evidence>
<name>Q94434_CIOIN</name>
<keyword evidence="1" id="KW-0175">Coiled coil</keyword>
<dbReference type="RefSeq" id="NP_001027960.1">
    <property type="nucleotide sequence ID" value="NM_001032788.1"/>
</dbReference>
<accession>A0A1W2VNL7</accession>
<feature type="coiled-coil region" evidence="1">
    <location>
        <begin position="64"/>
        <end position="91"/>
    </location>
</feature>
<dbReference type="AlphaFoldDB" id="Q94434"/>
<sequence>MAQIEVTKDQEKSRVSQMKRELSDCRSDNARLSSTIDDITTRQAQLQKVLDQVQTKLGRKDGQLAALTDEKSQLEHQVRILNTEIAKLESTSHNRDALEQSRITPALEALERARHDNVRLAASLDDVLRTNAQLKEDLDKCKTDLEIQRERNETILRQQKSSEEEALLTSRSNNDRLQQMKDQFNRERSAIKRQLTTQVNELKKTAESAQSRNTQLTRGNSELRSKLADREQTIAKQKEKMKQQKISLDRMQAERKSKIFTNQRIKEIDSELGELEKTKQSYIEKHKEQASIIATFNTEVSSLQEDIAALSHAQKLSRETSSKLESELGKEKAEKEVLINKNTVA</sequence>
<dbReference type="CTD" id="2804"/>
<dbReference type="InterPro" id="IPR038807">
    <property type="entry name" value="CCDC150"/>
</dbReference>
<dbReference type="OrthoDB" id="416454at2759"/>
<feature type="region of interest" description="Disordered" evidence="2">
    <location>
        <begin position="1"/>
        <end position="26"/>
    </location>
</feature>
<feature type="compositionally biased region" description="Polar residues" evidence="2">
    <location>
        <begin position="207"/>
        <end position="220"/>
    </location>
</feature>
<evidence type="ECO:0000256" key="1">
    <source>
        <dbReference type="SAM" id="Coils"/>
    </source>
</evidence>
<accession>Q94434</accession>
<dbReference type="PANTHER" id="PTHR35352:SF1">
    <property type="entry name" value="COILED-COIL DOMAIN-CONTAINING PROTEIN 150"/>
    <property type="match status" value="1"/>
</dbReference>
<proteinExistence type="evidence at transcript level"/>
<dbReference type="GeneID" id="445808"/>
<feature type="region of interest" description="Disordered" evidence="2">
    <location>
        <begin position="201"/>
        <end position="220"/>
    </location>
</feature>
<reference evidence="3" key="1">
    <citation type="journal article" date="1996" name="Dev. Genes Evol.">
        <title>Molecular characterization of myoplasmin-C1: a cytoskeletal component localized in the myoplasm of ascidian egg.</title>
        <authorList>
            <person name="Nishikata T."/>
            <person name="Wada M."/>
        </authorList>
    </citation>
    <scope>NUCLEOTIDE SEQUENCE</scope>
</reference>